<dbReference type="PROSITE" id="PS50110">
    <property type="entry name" value="RESPONSE_REGULATORY"/>
    <property type="match status" value="1"/>
</dbReference>
<dbReference type="PROSITE" id="PS00041">
    <property type="entry name" value="HTH_ARAC_FAMILY_1"/>
    <property type="match status" value="1"/>
</dbReference>
<dbReference type="InterPro" id="IPR009057">
    <property type="entry name" value="Homeodomain-like_sf"/>
</dbReference>
<keyword evidence="1" id="KW-0805">Transcription regulation</keyword>
<feature type="domain" description="Response regulatory" evidence="6">
    <location>
        <begin position="3"/>
        <end position="120"/>
    </location>
</feature>
<dbReference type="PROSITE" id="PS01124">
    <property type="entry name" value="HTH_ARAC_FAMILY_2"/>
    <property type="match status" value="1"/>
</dbReference>
<dbReference type="EMBL" id="JBHSMI010000067">
    <property type="protein sequence ID" value="MFC5407064.1"/>
    <property type="molecule type" value="Genomic_DNA"/>
</dbReference>
<dbReference type="InterPro" id="IPR018062">
    <property type="entry name" value="HTH_AraC-typ_CS"/>
</dbReference>
<evidence type="ECO:0000313" key="7">
    <source>
        <dbReference type="EMBL" id="MFC5407064.1"/>
    </source>
</evidence>
<dbReference type="RefSeq" id="WP_378139390.1">
    <property type="nucleotide sequence ID" value="NZ_JBHSMI010000067.1"/>
</dbReference>
<accession>A0ABW0I188</accession>
<evidence type="ECO:0000313" key="8">
    <source>
        <dbReference type="Proteomes" id="UP001596113"/>
    </source>
</evidence>
<dbReference type="SMART" id="SM00342">
    <property type="entry name" value="HTH_ARAC"/>
    <property type="match status" value="1"/>
</dbReference>
<feature type="domain" description="HTH araC/xylS-type" evidence="5">
    <location>
        <begin position="375"/>
        <end position="473"/>
    </location>
</feature>
<dbReference type="Gene3D" id="3.40.50.2300">
    <property type="match status" value="1"/>
</dbReference>
<dbReference type="InterPro" id="IPR011006">
    <property type="entry name" value="CheY-like_superfamily"/>
</dbReference>
<dbReference type="Proteomes" id="UP001596113">
    <property type="component" value="Unassembled WGS sequence"/>
</dbReference>
<dbReference type="PANTHER" id="PTHR43280">
    <property type="entry name" value="ARAC-FAMILY TRANSCRIPTIONAL REGULATOR"/>
    <property type="match status" value="1"/>
</dbReference>
<evidence type="ECO:0000256" key="1">
    <source>
        <dbReference type="ARBA" id="ARBA00023015"/>
    </source>
</evidence>
<keyword evidence="4" id="KW-0597">Phosphoprotein</keyword>
<evidence type="ECO:0000259" key="5">
    <source>
        <dbReference type="PROSITE" id="PS01124"/>
    </source>
</evidence>
<sequence>MYRVLLVDDEMLVLKSLEAGVNWRKSGFQVAGKANHADQALQLAAEVKPHIVFTDIRMPGLSGLELMKKMKEIDEQILFVVISGYAEFEYVKKSLHYGVLGYCLKPFDDEEIDVLLQNAAAILEVNKLKRQNSLLELLDEGVTEFSQHRVDHILTEAGLTSGKFHVLVALGKGTLEWEANDRWVGFKLGNDQYGFFVQFSQPQAFERSLTSRSPDCWMGIGVVETDRDIISMTKNLELASVRAWDFFLHGRAGYFRGNDPGREATAARLVKQLTEAVGQKNTALVLELLDRLRLKESKECLTIRDALKIYNSVYFHAFSRHGIRAEEDYVFSNEQLLHLFPKFDEMIESLKALSDMPDDPNDSHGGHGIRNASLKAITSYIHDHYRDDISIQVISKAFYLNANYLSQLFKRELNLTFTEYLTKVRLKQAKHLLHTTELSIREVAESVGFRDYFYFIRVFKKHASQTPRQYKYQARSGLC</sequence>
<dbReference type="SUPFAM" id="SSF46689">
    <property type="entry name" value="Homeodomain-like"/>
    <property type="match status" value="2"/>
</dbReference>
<feature type="modified residue" description="4-aspartylphosphate" evidence="4">
    <location>
        <position position="55"/>
    </location>
</feature>
<evidence type="ECO:0000256" key="3">
    <source>
        <dbReference type="ARBA" id="ARBA00023163"/>
    </source>
</evidence>
<organism evidence="7 8">
    <name type="scientific">Cohnella soli</name>
    <dbReference type="NCBI Taxonomy" id="425005"/>
    <lineage>
        <taxon>Bacteria</taxon>
        <taxon>Bacillati</taxon>
        <taxon>Bacillota</taxon>
        <taxon>Bacilli</taxon>
        <taxon>Bacillales</taxon>
        <taxon>Paenibacillaceae</taxon>
        <taxon>Cohnella</taxon>
    </lineage>
</organism>
<dbReference type="CDD" id="cd17536">
    <property type="entry name" value="REC_YesN-like"/>
    <property type="match status" value="1"/>
</dbReference>
<dbReference type="Gene3D" id="1.10.10.60">
    <property type="entry name" value="Homeodomain-like"/>
    <property type="match status" value="2"/>
</dbReference>
<comment type="caution">
    <text evidence="7">The sequence shown here is derived from an EMBL/GenBank/DDBJ whole genome shotgun (WGS) entry which is preliminary data.</text>
</comment>
<gene>
    <name evidence="7" type="ORF">ACFPOF_30425</name>
</gene>
<evidence type="ECO:0000256" key="4">
    <source>
        <dbReference type="PROSITE-ProRule" id="PRU00169"/>
    </source>
</evidence>
<evidence type="ECO:0000256" key="2">
    <source>
        <dbReference type="ARBA" id="ARBA00023125"/>
    </source>
</evidence>
<evidence type="ECO:0000259" key="6">
    <source>
        <dbReference type="PROSITE" id="PS50110"/>
    </source>
</evidence>
<name>A0ABW0I188_9BACL</name>
<keyword evidence="3" id="KW-0804">Transcription</keyword>
<dbReference type="Pfam" id="PF00072">
    <property type="entry name" value="Response_reg"/>
    <property type="match status" value="1"/>
</dbReference>
<keyword evidence="2" id="KW-0238">DNA-binding</keyword>
<dbReference type="PANTHER" id="PTHR43280:SF2">
    <property type="entry name" value="HTH-TYPE TRANSCRIPTIONAL REGULATOR EXSA"/>
    <property type="match status" value="1"/>
</dbReference>
<dbReference type="SMART" id="SM00448">
    <property type="entry name" value="REC"/>
    <property type="match status" value="1"/>
</dbReference>
<proteinExistence type="predicted"/>
<dbReference type="InterPro" id="IPR018060">
    <property type="entry name" value="HTH_AraC"/>
</dbReference>
<keyword evidence="8" id="KW-1185">Reference proteome</keyword>
<protein>
    <submittedName>
        <fullName evidence="7">Response regulator</fullName>
    </submittedName>
</protein>
<dbReference type="InterPro" id="IPR001789">
    <property type="entry name" value="Sig_transdc_resp-reg_receiver"/>
</dbReference>
<dbReference type="SUPFAM" id="SSF52172">
    <property type="entry name" value="CheY-like"/>
    <property type="match status" value="1"/>
</dbReference>
<dbReference type="Pfam" id="PF12833">
    <property type="entry name" value="HTH_18"/>
    <property type="match status" value="1"/>
</dbReference>
<reference evidence="8" key="1">
    <citation type="journal article" date="2019" name="Int. J. Syst. Evol. Microbiol.">
        <title>The Global Catalogue of Microorganisms (GCM) 10K type strain sequencing project: providing services to taxonomists for standard genome sequencing and annotation.</title>
        <authorList>
            <consortium name="The Broad Institute Genomics Platform"/>
            <consortium name="The Broad Institute Genome Sequencing Center for Infectious Disease"/>
            <person name="Wu L."/>
            <person name="Ma J."/>
        </authorList>
    </citation>
    <scope>NUCLEOTIDE SEQUENCE [LARGE SCALE GENOMIC DNA]</scope>
    <source>
        <strain evidence="8">CGMCC 1.18575</strain>
    </source>
</reference>